<evidence type="ECO:0000313" key="2">
    <source>
        <dbReference type="EMBL" id="CEK47067.1"/>
    </source>
</evidence>
<keyword evidence="1" id="KW-0812">Transmembrane</keyword>
<protein>
    <submittedName>
        <fullName evidence="2">Uncharacterized protein</fullName>
    </submittedName>
</protein>
<dbReference type="EMBL" id="HACG01000202">
    <property type="protein sequence ID" value="CEK47067.1"/>
    <property type="molecule type" value="Transcribed_RNA"/>
</dbReference>
<feature type="non-terminal residue" evidence="2">
    <location>
        <position position="1"/>
    </location>
</feature>
<organism evidence="2">
    <name type="scientific">Arion vulgaris</name>
    <dbReference type="NCBI Taxonomy" id="1028688"/>
    <lineage>
        <taxon>Eukaryota</taxon>
        <taxon>Metazoa</taxon>
        <taxon>Spiralia</taxon>
        <taxon>Lophotrochozoa</taxon>
        <taxon>Mollusca</taxon>
        <taxon>Gastropoda</taxon>
        <taxon>Heterobranchia</taxon>
        <taxon>Euthyneura</taxon>
        <taxon>Panpulmonata</taxon>
        <taxon>Eupulmonata</taxon>
        <taxon>Stylommatophora</taxon>
        <taxon>Helicina</taxon>
        <taxon>Arionoidea</taxon>
        <taxon>Arionidae</taxon>
        <taxon>Arion</taxon>
    </lineage>
</organism>
<sequence>SIVCNLPNQIYLALHLYLSLFGFWGLPPAPVWFLGTCCVVSWVAKNQTTVSSQYRFLKVTWKGLATLHCICQKTTEKAQTVYEDLDVMVDIEH</sequence>
<gene>
    <name evidence="2" type="primary">ORF488</name>
</gene>
<name>A0A0B6XSS2_9EUPU</name>
<dbReference type="AlphaFoldDB" id="A0A0B6XSS2"/>
<feature type="transmembrane region" description="Helical" evidence="1">
    <location>
        <begin position="21"/>
        <end position="44"/>
    </location>
</feature>
<accession>A0A0B6XSS2</accession>
<keyword evidence="1" id="KW-0472">Membrane</keyword>
<reference evidence="2" key="1">
    <citation type="submission" date="2014-12" db="EMBL/GenBank/DDBJ databases">
        <title>Insight into the proteome of Arion vulgaris.</title>
        <authorList>
            <person name="Aradska J."/>
            <person name="Bulat T."/>
            <person name="Smidak R."/>
            <person name="Sarate P."/>
            <person name="Gangsoo J."/>
            <person name="Sialana F."/>
            <person name="Bilban M."/>
            <person name="Lubec G."/>
        </authorList>
    </citation>
    <scope>NUCLEOTIDE SEQUENCE</scope>
    <source>
        <tissue evidence="2">Skin</tissue>
    </source>
</reference>
<feature type="non-terminal residue" evidence="2">
    <location>
        <position position="93"/>
    </location>
</feature>
<proteinExistence type="predicted"/>
<evidence type="ECO:0000256" key="1">
    <source>
        <dbReference type="SAM" id="Phobius"/>
    </source>
</evidence>
<keyword evidence="1" id="KW-1133">Transmembrane helix</keyword>